<keyword evidence="2" id="KW-1185">Reference proteome</keyword>
<evidence type="ECO:0000313" key="2">
    <source>
        <dbReference type="Proteomes" id="UP000499080"/>
    </source>
</evidence>
<reference evidence="1 2" key="1">
    <citation type="journal article" date="2019" name="Sci. Rep.">
        <title>Orb-weaving spider Araneus ventricosus genome elucidates the spidroin gene catalogue.</title>
        <authorList>
            <person name="Kono N."/>
            <person name="Nakamura H."/>
            <person name="Ohtoshi R."/>
            <person name="Moran D.A.P."/>
            <person name="Shinohara A."/>
            <person name="Yoshida Y."/>
            <person name="Fujiwara M."/>
            <person name="Mori M."/>
            <person name="Tomita M."/>
            <person name="Arakawa K."/>
        </authorList>
    </citation>
    <scope>NUCLEOTIDE SEQUENCE [LARGE SCALE GENOMIC DNA]</scope>
</reference>
<gene>
    <name evidence="1" type="ORF">AVEN_154088_1</name>
</gene>
<dbReference type="Proteomes" id="UP000499080">
    <property type="component" value="Unassembled WGS sequence"/>
</dbReference>
<proteinExistence type="predicted"/>
<evidence type="ECO:0000313" key="1">
    <source>
        <dbReference type="EMBL" id="GBO09595.1"/>
    </source>
</evidence>
<feature type="non-terminal residue" evidence="1">
    <location>
        <position position="265"/>
    </location>
</feature>
<protein>
    <submittedName>
        <fullName evidence="1">Uncharacterized protein</fullName>
    </submittedName>
</protein>
<organism evidence="1 2">
    <name type="scientific">Araneus ventricosus</name>
    <name type="common">Orbweaver spider</name>
    <name type="synonym">Epeira ventricosa</name>
    <dbReference type="NCBI Taxonomy" id="182803"/>
    <lineage>
        <taxon>Eukaryota</taxon>
        <taxon>Metazoa</taxon>
        <taxon>Ecdysozoa</taxon>
        <taxon>Arthropoda</taxon>
        <taxon>Chelicerata</taxon>
        <taxon>Arachnida</taxon>
        <taxon>Araneae</taxon>
        <taxon>Araneomorphae</taxon>
        <taxon>Entelegynae</taxon>
        <taxon>Araneoidea</taxon>
        <taxon>Araneidae</taxon>
        <taxon>Araneus</taxon>
    </lineage>
</organism>
<accession>A0A4Y2U9C7</accession>
<sequence>MASNIIKDDAKGKIELLTDDLKLTEDASTVLLGAQGGSIESLDVKNKPHFIISKLKDIVERFKKFSLKDIDARNGVESLMTELQAMEDEGTYETKISNFLNDNERKFKMYYDFCHELIEFLVVVESDTNHLVSEETSQLSIDIKTEIYFNLLIARGKINTQTARVTLIKSVCEKFFNDFRKMGFPAPGNRKVFASSISSYRAIIDLKNPEAFITIMKASNEHLSRYDSLTCKILNSLKANMSLLSLTDEEIADFIIKKLKDIVER</sequence>
<dbReference type="AlphaFoldDB" id="A0A4Y2U9C7"/>
<comment type="caution">
    <text evidence="1">The sequence shown here is derived from an EMBL/GenBank/DDBJ whole genome shotgun (WGS) entry which is preliminary data.</text>
</comment>
<dbReference type="EMBL" id="BGPR01034960">
    <property type="protein sequence ID" value="GBO09595.1"/>
    <property type="molecule type" value="Genomic_DNA"/>
</dbReference>
<name>A0A4Y2U9C7_ARAVE</name>